<evidence type="ECO:0000313" key="3">
    <source>
        <dbReference type="Proteomes" id="UP001596201"/>
    </source>
</evidence>
<comment type="caution">
    <text evidence="2">The sequence shown here is derived from an EMBL/GenBank/DDBJ whole genome shotgun (WGS) entry which is preliminary data.</text>
</comment>
<evidence type="ECO:0000256" key="1">
    <source>
        <dbReference type="SAM" id="MobiDB-lite"/>
    </source>
</evidence>
<gene>
    <name evidence="2" type="ORF">ACFPJ5_18455</name>
</gene>
<evidence type="ECO:0000313" key="2">
    <source>
        <dbReference type="EMBL" id="MFC5368912.1"/>
    </source>
</evidence>
<organism evidence="2 3">
    <name type="scientific">Salinirubrum litoreum</name>
    <dbReference type="NCBI Taxonomy" id="1126234"/>
    <lineage>
        <taxon>Archaea</taxon>
        <taxon>Methanobacteriati</taxon>
        <taxon>Methanobacteriota</taxon>
        <taxon>Stenosarchaea group</taxon>
        <taxon>Halobacteria</taxon>
        <taxon>Halobacteriales</taxon>
        <taxon>Haloferacaceae</taxon>
        <taxon>Salinirubrum</taxon>
    </lineage>
</organism>
<dbReference type="Proteomes" id="UP001596201">
    <property type="component" value="Unassembled WGS sequence"/>
</dbReference>
<feature type="region of interest" description="Disordered" evidence="1">
    <location>
        <begin position="13"/>
        <end position="35"/>
    </location>
</feature>
<protein>
    <submittedName>
        <fullName evidence="2">Uncharacterized protein</fullName>
    </submittedName>
</protein>
<keyword evidence="3" id="KW-1185">Reference proteome</keyword>
<reference evidence="2 3" key="1">
    <citation type="journal article" date="2019" name="Int. J. Syst. Evol. Microbiol.">
        <title>The Global Catalogue of Microorganisms (GCM) 10K type strain sequencing project: providing services to taxonomists for standard genome sequencing and annotation.</title>
        <authorList>
            <consortium name="The Broad Institute Genomics Platform"/>
            <consortium name="The Broad Institute Genome Sequencing Center for Infectious Disease"/>
            <person name="Wu L."/>
            <person name="Ma J."/>
        </authorList>
    </citation>
    <scope>NUCLEOTIDE SEQUENCE [LARGE SCALE GENOMIC DNA]</scope>
    <source>
        <strain evidence="2 3">CGMCC 1.12237</strain>
    </source>
</reference>
<feature type="region of interest" description="Disordered" evidence="1">
    <location>
        <begin position="154"/>
        <end position="216"/>
    </location>
</feature>
<feature type="region of interest" description="Disordered" evidence="1">
    <location>
        <begin position="70"/>
        <end position="96"/>
    </location>
</feature>
<accession>A0ABD5RFR4</accession>
<dbReference type="AlphaFoldDB" id="A0ABD5RFR4"/>
<dbReference type="EMBL" id="JBHSKX010000004">
    <property type="protein sequence ID" value="MFC5368912.1"/>
    <property type="molecule type" value="Genomic_DNA"/>
</dbReference>
<dbReference type="RefSeq" id="WP_227230969.1">
    <property type="nucleotide sequence ID" value="NZ_JAJCVJ010000003.1"/>
</dbReference>
<feature type="compositionally biased region" description="Acidic residues" evidence="1">
    <location>
        <begin position="162"/>
        <end position="175"/>
    </location>
</feature>
<name>A0ABD5RFR4_9EURY</name>
<sequence length="492" mass="52688">MGLFDYLAGLFGREGGSSDGDRWTGGAADDSADTDTDIVDVAETFAADTPEHEFDFSLASLDRLDEYVTTVDSTGSDGDADAATESDRDGLPEGPSLHLGSYFGEVLVRQFDGEWVRRDDVRVVIPAGSTSVAVSPFHVADVALRSDPQFARTAEQIRDRVDDTEDEEPGLELDLDSAGSVDSGDTTSETTDAVDSDATDDHRANDGESPFPTVPFDAGMDLDTAHERTLATFDDAGYRVTAGDLLNSMPENPVAGVGKLFLFYTPTEMYTGVVYVGQWDEPDTQAVVSLARYLMADDDLDGLHVVSATAPPPAVTYLTDSHPRAAFALDARREVEDGPAFSAESAPRYADLGADLLTRHADLRVDRTDTGTLARLDEFVLDELRPVADRDATHEGYVPREALLAVGALAGEVMRHGLERELPVTVEWGTDDDIATTGVVLQITTADADGALTVNPVGKAFKLFESGTEESLADLYETVLAVVDREIGDSDA</sequence>
<proteinExistence type="predicted"/>